<evidence type="ECO:0000256" key="2">
    <source>
        <dbReference type="ARBA" id="ARBA00022448"/>
    </source>
</evidence>
<dbReference type="Proteomes" id="UP000301751">
    <property type="component" value="Unassembled WGS sequence"/>
</dbReference>
<dbReference type="AlphaFoldDB" id="A0A480AR56"/>
<accession>A0A480AR56</accession>
<keyword evidence="2" id="KW-0813">Transport</keyword>
<keyword evidence="4" id="KW-0029">Amino-acid transport</keyword>
<dbReference type="InterPro" id="IPR028082">
    <property type="entry name" value="Peripla_BP_I"/>
</dbReference>
<reference evidence="7" key="1">
    <citation type="submission" date="2019-03" db="EMBL/GenBank/DDBJ databases">
        <title>Aquabacterium pictum sp.nov., the first bacteriochlorophyll a-containing freshwater bacterium in the genus Aquabacterium of the class Betaproteobacteria.</title>
        <authorList>
            <person name="Hirose S."/>
            <person name="Tank M."/>
            <person name="Hara E."/>
            <person name="Tamaki H."/>
            <person name="Takaichi S."/>
            <person name="Haruta S."/>
            <person name="Hanada S."/>
        </authorList>
    </citation>
    <scope>NUCLEOTIDE SEQUENCE [LARGE SCALE GENOMIC DNA]</scope>
    <source>
        <strain evidence="7">W35</strain>
    </source>
</reference>
<dbReference type="PRINTS" id="PR00337">
    <property type="entry name" value="LEUILEVALBP"/>
</dbReference>
<evidence type="ECO:0000313" key="6">
    <source>
        <dbReference type="EMBL" id="GCL64129.1"/>
    </source>
</evidence>
<dbReference type="Pfam" id="PF13458">
    <property type="entry name" value="Peripla_BP_6"/>
    <property type="match status" value="1"/>
</dbReference>
<protein>
    <submittedName>
        <fullName evidence="6">Ethanolamine utilization protein EutJ</fullName>
    </submittedName>
</protein>
<evidence type="ECO:0000256" key="4">
    <source>
        <dbReference type="ARBA" id="ARBA00022970"/>
    </source>
</evidence>
<proteinExistence type="inferred from homology"/>
<feature type="domain" description="Leucine-binding protein" evidence="5">
    <location>
        <begin position="34"/>
        <end position="368"/>
    </location>
</feature>
<keyword evidence="3" id="KW-0732">Signal</keyword>
<evidence type="ECO:0000259" key="5">
    <source>
        <dbReference type="Pfam" id="PF13458"/>
    </source>
</evidence>
<dbReference type="PANTHER" id="PTHR30483:SF6">
    <property type="entry name" value="PERIPLASMIC BINDING PROTEIN OF ABC TRANSPORTER FOR NATURAL AMINO ACIDS"/>
    <property type="match status" value="1"/>
</dbReference>
<dbReference type="GO" id="GO:0006865">
    <property type="term" value="P:amino acid transport"/>
    <property type="evidence" value="ECO:0007669"/>
    <property type="project" value="UniProtKB-KW"/>
</dbReference>
<comment type="caution">
    <text evidence="6">The sequence shown here is derived from an EMBL/GenBank/DDBJ whole genome shotgun (WGS) entry which is preliminary data.</text>
</comment>
<evidence type="ECO:0000256" key="1">
    <source>
        <dbReference type="ARBA" id="ARBA00010062"/>
    </source>
</evidence>
<dbReference type="InterPro" id="IPR028081">
    <property type="entry name" value="Leu-bd"/>
</dbReference>
<dbReference type="OrthoDB" id="8522748at2"/>
<gene>
    <name evidence="6" type="ORF">AQPW35_32100</name>
</gene>
<dbReference type="Gene3D" id="3.40.50.2300">
    <property type="match status" value="2"/>
</dbReference>
<dbReference type="EMBL" id="BJCL01000008">
    <property type="protein sequence ID" value="GCL64129.1"/>
    <property type="molecule type" value="Genomic_DNA"/>
</dbReference>
<evidence type="ECO:0000256" key="3">
    <source>
        <dbReference type="ARBA" id="ARBA00022729"/>
    </source>
</evidence>
<dbReference type="RefSeq" id="WP_137733861.1">
    <property type="nucleotide sequence ID" value="NZ_BJCL01000008.1"/>
</dbReference>
<evidence type="ECO:0000313" key="7">
    <source>
        <dbReference type="Proteomes" id="UP000301751"/>
    </source>
</evidence>
<name>A0A480AR56_9BURK</name>
<dbReference type="InterPro" id="IPR000709">
    <property type="entry name" value="Leu_Ile_Val-bd"/>
</dbReference>
<dbReference type="InterPro" id="IPR051010">
    <property type="entry name" value="BCAA_transport"/>
</dbReference>
<organism evidence="6 7">
    <name type="scientific">Pseudaquabacterium pictum</name>
    <dbReference type="NCBI Taxonomy" id="2315236"/>
    <lineage>
        <taxon>Bacteria</taxon>
        <taxon>Pseudomonadati</taxon>
        <taxon>Pseudomonadota</taxon>
        <taxon>Betaproteobacteria</taxon>
        <taxon>Burkholderiales</taxon>
        <taxon>Sphaerotilaceae</taxon>
        <taxon>Pseudaquabacterium</taxon>
    </lineage>
</organism>
<comment type="similarity">
    <text evidence="1">Belongs to the leucine-binding protein family.</text>
</comment>
<dbReference type="PANTHER" id="PTHR30483">
    <property type="entry name" value="LEUCINE-SPECIFIC-BINDING PROTEIN"/>
    <property type="match status" value="1"/>
</dbReference>
<keyword evidence="7" id="KW-1185">Reference proteome</keyword>
<sequence>MTPGMAPGMASRRRALALLAGSLALGGCQRSGGLTVGFMAPLSGRRTDLGEGGRNGALVAVERINALGGVAGHPLQLLVEDDQMDPQRAVAGFQRMLARGIVALVGAYAKPLSDAIGPMARAVDVPVISPNLALPVDAEHDDIVLRLNRTAQQNAQAYARQLTRSGQRRIAVIAEVSSREFVQSWIANFSQALSALGSQTSQVLTYTADADTSFDALVRSTQGTACDGAMLIGPTTDVARLCQQFRRLRPGLPLCTIDRAGNAALLQLGGRAVEDLVLLQAFNPDDRSAAYLAFAQRFHERFGEAPGQGAVLAHDAMAVLAQAMQRQPRGRALADTLGRGEAFQGLQQPIRFDAQGGAQRQAFFVQVRHGRFATLGAA</sequence>
<dbReference type="SUPFAM" id="SSF53822">
    <property type="entry name" value="Periplasmic binding protein-like I"/>
    <property type="match status" value="1"/>
</dbReference>